<keyword evidence="12 13" id="KW-0472">Membrane</keyword>
<evidence type="ECO:0000256" key="1">
    <source>
        <dbReference type="ARBA" id="ARBA00004477"/>
    </source>
</evidence>
<keyword evidence="6" id="KW-0256">Endoplasmic reticulum</keyword>
<evidence type="ECO:0000256" key="3">
    <source>
        <dbReference type="ARBA" id="ARBA00007742"/>
    </source>
</evidence>
<dbReference type="InterPro" id="IPR039357">
    <property type="entry name" value="SRD5A/TECR"/>
</dbReference>
<dbReference type="PANTHER" id="PTHR10556:SF57">
    <property type="entry name" value="3-OXO-5-ALPHA-STEROID 4-DEHYDROGENASE 1"/>
    <property type="match status" value="1"/>
</dbReference>
<evidence type="ECO:0000313" key="15">
    <source>
        <dbReference type="Proteomes" id="UP000095283"/>
    </source>
</evidence>
<protein>
    <submittedName>
        <fullName evidence="16">S5A_REDUCTASE domain-containing protein</fullName>
    </submittedName>
</protein>
<dbReference type="Pfam" id="PF02544">
    <property type="entry name" value="Steroid_dh"/>
    <property type="match status" value="1"/>
</dbReference>
<evidence type="ECO:0000256" key="2">
    <source>
        <dbReference type="ARBA" id="ARBA00004524"/>
    </source>
</evidence>
<feature type="domain" description="3-oxo-5-alpha-steroid 4-dehydrogenase C-terminal" evidence="14">
    <location>
        <begin position="37"/>
        <end position="124"/>
    </location>
</feature>
<dbReference type="GO" id="GO:0006694">
    <property type="term" value="P:steroid biosynthetic process"/>
    <property type="evidence" value="ECO:0007669"/>
    <property type="project" value="TreeGrafter"/>
</dbReference>
<comment type="subcellular location">
    <subcellularLocation>
        <location evidence="1">Endoplasmic reticulum membrane</location>
        <topology evidence="1">Multi-pass membrane protein</topology>
    </subcellularLocation>
    <subcellularLocation>
        <location evidence="2">Microsome membrane</location>
    </subcellularLocation>
</comment>
<keyword evidence="5" id="KW-0221">Differentiation</keyword>
<evidence type="ECO:0000256" key="5">
    <source>
        <dbReference type="ARBA" id="ARBA00022782"/>
    </source>
</evidence>
<evidence type="ECO:0000256" key="7">
    <source>
        <dbReference type="ARBA" id="ARBA00022848"/>
    </source>
</evidence>
<comment type="similarity">
    <text evidence="3">Belongs to the steroid 5-alpha reductase family.</text>
</comment>
<dbReference type="AlphaFoldDB" id="A0A1I7XKG9"/>
<dbReference type="GO" id="GO:0005789">
    <property type="term" value="C:endoplasmic reticulum membrane"/>
    <property type="evidence" value="ECO:0007669"/>
    <property type="project" value="UniProtKB-SubCell"/>
</dbReference>
<accession>A0A1I7XKG9</accession>
<evidence type="ECO:0000313" key="16">
    <source>
        <dbReference type="WBParaSite" id="Hba_18262"/>
    </source>
</evidence>
<keyword evidence="10" id="KW-0560">Oxidoreductase</keyword>
<evidence type="ECO:0000256" key="10">
    <source>
        <dbReference type="ARBA" id="ARBA00023002"/>
    </source>
</evidence>
<evidence type="ECO:0000256" key="6">
    <source>
        <dbReference type="ARBA" id="ARBA00022824"/>
    </source>
</evidence>
<evidence type="ECO:0000256" key="11">
    <source>
        <dbReference type="ARBA" id="ARBA00023098"/>
    </source>
</evidence>
<evidence type="ECO:0000259" key="14">
    <source>
        <dbReference type="Pfam" id="PF02544"/>
    </source>
</evidence>
<dbReference type="GO" id="GO:0030154">
    <property type="term" value="P:cell differentiation"/>
    <property type="evidence" value="ECO:0007669"/>
    <property type="project" value="UniProtKB-KW"/>
</dbReference>
<dbReference type="WBParaSite" id="Hba_18262">
    <property type="protein sequence ID" value="Hba_18262"/>
    <property type="gene ID" value="Hba_18262"/>
</dbReference>
<dbReference type="InterPro" id="IPR001104">
    <property type="entry name" value="3-oxo-5_a-steroid_4-DH_C"/>
</dbReference>
<evidence type="ECO:0000256" key="13">
    <source>
        <dbReference type="SAM" id="Phobius"/>
    </source>
</evidence>
<evidence type="ECO:0000256" key="9">
    <source>
        <dbReference type="ARBA" id="ARBA00022989"/>
    </source>
</evidence>
<keyword evidence="15" id="KW-1185">Reference proteome</keyword>
<dbReference type="PANTHER" id="PTHR10556">
    <property type="entry name" value="3-OXO-5-ALPHA-STEROID 4-DEHYDROGENASE"/>
    <property type="match status" value="1"/>
</dbReference>
<keyword evidence="8" id="KW-0521">NADP</keyword>
<keyword evidence="11" id="KW-0443">Lipid metabolism</keyword>
<dbReference type="GO" id="GO:0003865">
    <property type="term" value="F:3-oxo-5-alpha-steroid 4-dehydrogenase activity"/>
    <property type="evidence" value="ECO:0007669"/>
    <property type="project" value="TreeGrafter"/>
</dbReference>
<evidence type="ECO:0000256" key="8">
    <source>
        <dbReference type="ARBA" id="ARBA00022857"/>
    </source>
</evidence>
<organism evidence="15 16">
    <name type="scientific">Heterorhabditis bacteriophora</name>
    <name type="common">Entomopathogenic nematode worm</name>
    <dbReference type="NCBI Taxonomy" id="37862"/>
    <lineage>
        <taxon>Eukaryota</taxon>
        <taxon>Metazoa</taxon>
        <taxon>Ecdysozoa</taxon>
        <taxon>Nematoda</taxon>
        <taxon>Chromadorea</taxon>
        <taxon>Rhabditida</taxon>
        <taxon>Rhabditina</taxon>
        <taxon>Rhabditomorpha</taxon>
        <taxon>Strongyloidea</taxon>
        <taxon>Heterorhabditidae</taxon>
        <taxon>Heterorhabditis</taxon>
    </lineage>
</organism>
<evidence type="ECO:0000256" key="4">
    <source>
        <dbReference type="ARBA" id="ARBA00022692"/>
    </source>
</evidence>
<keyword evidence="7" id="KW-0492">Microsome</keyword>
<evidence type="ECO:0000256" key="12">
    <source>
        <dbReference type="ARBA" id="ARBA00023136"/>
    </source>
</evidence>
<reference evidence="16" key="1">
    <citation type="submission" date="2016-11" db="UniProtKB">
        <authorList>
            <consortium name="WormBaseParasite"/>
        </authorList>
    </citation>
    <scope>IDENTIFICATION</scope>
</reference>
<feature type="transmembrane region" description="Helical" evidence="13">
    <location>
        <begin position="92"/>
        <end position="115"/>
    </location>
</feature>
<proteinExistence type="inferred from homology"/>
<feature type="transmembrane region" description="Helical" evidence="13">
    <location>
        <begin position="21"/>
        <end position="38"/>
    </location>
</feature>
<keyword evidence="9 13" id="KW-1133">Transmembrane helix</keyword>
<keyword evidence="4 13" id="KW-0812">Transmembrane</keyword>
<sequence length="124" mass="13957">MDTYKAVGMHSMLCMKQDSSAVHLLISVRNVTIIYLYYTGVLVFSSGMFINVQSDSILRNLRKPKEMGYQIPRGGLFEFVSGANFFGEIVEWMGYALICRSLPAIAFALFTICNIGPRAIQHHK</sequence>
<name>A0A1I7XKG9_HETBA</name>
<dbReference type="Proteomes" id="UP000095283">
    <property type="component" value="Unplaced"/>
</dbReference>
<dbReference type="PROSITE" id="PS50244">
    <property type="entry name" value="S5A_REDUCTASE"/>
    <property type="match status" value="1"/>
</dbReference>